<feature type="domain" description="GAG-pre-integrase" evidence="1">
    <location>
        <begin position="55"/>
        <end position="111"/>
    </location>
</feature>
<proteinExistence type="predicted"/>
<comment type="caution">
    <text evidence="2">The sequence shown here is derived from an EMBL/GenBank/DDBJ whole genome shotgun (WGS) entry which is preliminary data.</text>
</comment>
<evidence type="ECO:0000259" key="1">
    <source>
        <dbReference type="Pfam" id="PF13976"/>
    </source>
</evidence>
<dbReference type="OrthoDB" id="1932348at2759"/>
<organism evidence="2 3">
    <name type="scientific">Microthlaspi erraticum</name>
    <dbReference type="NCBI Taxonomy" id="1685480"/>
    <lineage>
        <taxon>Eukaryota</taxon>
        <taxon>Viridiplantae</taxon>
        <taxon>Streptophyta</taxon>
        <taxon>Embryophyta</taxon>
        <taxon>Tracheophyta</taxon>
        <taxon>Spermatophyta</taxon>
        <taxon>Magnoliopsida</taxon>
        <taxon>eudicotyledons</taxon>
        <taxon>Gunneridae</taxon>
        <taxon>Pentapetalae</taxon>
        <taxon>rosids</taxon>
        <taxon>malvids</taxon>
        <taxon>Brassicales</taxon>
        <taxon>Brassicaceae</taxon>
        <taxon>Coluteocarpeae</taxon>
        <taxon>Microthlaspi</taxon>
    </lineage>
</organism>
<dbReference type="InterPro" id="IPR025724">
    <property type="entry name" value="GAG-pre-integrase_dom"/>
</dbReference>
<protein>
    <recommendedName>
        <fullName evidence="1">GAG-pre-integrase domain-containing protein</fullName>
    </recommendedName>
</protein>
<sequence>MNVYLVQGLKSNLISVSQLCDKGLNKLECKAIDADGKAVLRGVRSGNNCYMWDQSAKCLSVRDDVELWHKRLGHMNIRHLTTLVNKEIVRGVPKLKGCEKIVCGPCNQGKQVKVQHKKVPDVQSKSALDLVDILRLKTFQGELWSHGPTTGESRQNGEKRSSIDLLHSSIDPMLYNQLDRPRARRAESIDPHHAVPARSICLLVHPLDRTHVRHASFDLSRPICVASIDLTGSIDPGFVILNRIEPNSTLELFRPIFSHCLGYAVFQSVSLFLGRRIEPIVFTVWRRFLNPLFCYFLI</sequence>
<dbReference type="Proteomes" id="UP000467841">
    <property type="component" value="Unassembled WGS sequence"/>
</dbReference>
<keyword evidence="3" id="KW-1185">Reference proteome</keyword>
<evidence type="ECO:0000313" key="2">
    <source>
        <dbReference type="EMBL" id="CAA7021260.1"/>
    </source>
</evidence>
<gene>
    <name evidence="2" type="ORF">MERR_LOCUS8495</name>
</gene>
<dbReference type="Pfam" id="PF13976">
    <property type="entry name" value="gag_pre-integrs"/>
    <property type="match status" value="1"/>
</dbReference>
<reference evidence="2" key="1">
    <citation type="submission" date="2020-01" db="EMBL/GenBank/DDBJ databases">
        <authorList>
            <person name="Mishra B."/>
        </authorList>
    </citation>
    <scope>NUCLEOTIDE SEQUENCE [LARGE SCALE GENOMIC DNA]</scope>
</reference>
<name>A0A6D2HYF9_9BRAS</name>
<dbReference type="EMBL" id="CACVBM020000599">
    <property type="protein sequence ID" value="CAA7021260.1"/>
    <property type="molecule type" value="Genomic_DNA"/>
</dbReference>
<evidence type="ECO:0000313" key="3">
    <source>
        <dbReference type="Proteomes" id="UP000467841"/>
    </source>
</evidence>
<dbReference type="AlphaFoldDB" id="A0A6D2HYF9"/>
<accession>A0A6D2HYF9</accession>